<sequence length="301" mass="34822">MAQMLSLKADHHLSEACYDQTSQFIKGILPQDNTFLDSSSGTKRYMEDLGLPSEQIDCCVNGCMIYWGEDINMESCKFCSHAKYKERHNRSKKEKKKVHVKRMIYFPLAPRLQSGGGQSFGGNISIFSHPGRSHGNVSTRYLDDREYMAAHNYILFNCPEVAPYIEIFINRLREHNPHITSVEVDQSLESDFAMWFKHYKNNRRSGVDGPSRHTSGSASHRLVAARLKRRFKRDPTADEVFFEAHTRHLKKRKYLIGEAGEISMDDEDEEDEVIWIDKKSQKKYHLSILVLDLFCGNFDCL</sequence>
<dbReference type="EMBL" id="JAUIZM010000003">
    <property type="protein sequence ID" value="KAK1391356.1"/>
    <property type="molecule type" value="Genomic_DNA"/>
</dbReference>
<dbReference type="Proteomes" id="UP001237642">
    <property type="component" value="Unassembled WGS sequence"/>
</dbReference>
<dbReference type="Pfam" id="PF03004">
    <property type="entry name" value="Transposase_24"/>
    <property type="match status" value="1"/>
</dbReference>
<protein>
    <submittedName>
        <fullName evidence="1">Uncharacterized protein</fullName>
    </submittedName>
</protein>
<reference evidence="1" key="2">
    <citation type="submission" date="2023-05" db="EMBL/GenBank/DDBJ databases">
        <authorList>
            <person name="Schelkunov M.I."/>
        </authorList>
    </citation>
    <scope>NUCLEOTIDE SEQUENCE</scope>
    <source>
        <strain evidence="1">Hsosn_3</strain>
        <tissue evidence="1">Leaf</tissue>
    </source>
</reference>
<name>A0AAD8ITF1_9APIA</name>
<dbReference type="InterPro" id="IPR004252">
    <property type="entry name" value="Probable_transposase_24"/>
</dbReference>
<organism evidence="1 2">
    <name type="scientific">Heracleum sosnowskyi</name>
    <dbReference type="NCBI Taxonomy" id="360622"/>
    <lineage>
        <taxon>Eukaryota</taxon>
        <taxon>Viridiplantae</taxon>
        <taxon>Streptophyta</taxon>
        <taxon>Embryophyta</taxon>
        <taxon>Tracheophyta</taxon>
        <taxon>Spermatophyta</taxon>
        <taxon>Magnoliopsida</taxon>
        <taxon>eudicotyledons</taxon>
        <taxon>Gunneridae</taxon>
        <taxon>Pentapetalae</taxon>
        <taxon>asterids</taxon>
        <taxon>campanulids</taxon>
        <taxon>Apiales</taxon>
        <taxon>Apiaceae</taxon>
        <taxon>Apioideae</taxon>
        <taxon>apioid superclade</taxon>
        <taxon>Tordylieae</taxon>
        <taxon>Tordyliinae</taxon>
        <taxon>Heracleum</taxon>
    </lineage>
</organism>
<reference evidence="1" key="1">
    <citation type="submission" date="2023-02" db="EMBL/GenBank/DDBJ databases">
        <title>Genome of toxic invasive species Heracleum sosnowskyi carries increased number of genes despite the absence of recent whole-genome duplications.</title>
        <authorList>
            <person name="Schelkunov M."/>
            <person name="Shtratnikova V."/>
            <person name="Makarenko M."/>
            <person name="Klepikova A."/>
            <person name="Omelchenko D."/>
            <person name="Novikova G."/>
            <person name="Obukhova E."/>
            <person name="Bogdanov V."/>
            <person name="Penin A."/>
            <person name="Logacheva M."/>
        </authorList>
    </citation>
    <scope>NUCLEOTIDE SEQUENCE</scope>
    <source>
        <strain evidence="1">Hsosn_3</strain>
        <tissue evidence="1">Leaf</tissue>
    </source>
</reference>
<accession>A0AAD8ITF1</accession>
<comment type="caution">
    <text evidence="1">The sequence shown here is derived from an EMBL/GenBank/DDBJ whole genome shotgun (WGS) entry which is preliminary data.</text>
</comment>
<gene>
    <name evidence="1" type="ORF">POM88_010412</name>
</gene>
<evidence type="ECO:0000313" key="2">
    <source>
        <dbReference type="Proteomes" id="UP001237642"/>
    </source>
</evidence>
<keyword evidence="2" id="KW-1185">Reference proteome</keyword>
<dbReference type="PANTHER" id="PTHR10775">
    <property type="entry name" value="OS08G0208400 PROTEIN"/>
    <property type="match status" value="1"/>
</dbReference>
<dbReference type="AlphaFoldDB" id="A0AAD8ITF1"/>
<proteinExistence type="predicted"/>
<evidence type="ECO:0000313" key="1">
    <source>
        <dbReference type="EMBL" id="KAK1391356.1"/>
    </source>
</evidence>
<dbReference type="PANTHER" id="PTHR10775:SF188">
    <property type="entry name" value="TRANSPOSASE-ASSOCIATED DOMAIN-CONTAINING PROTEIN"/>
    <property type="match status" value="1"/>
</dbReference>